<dbReference type="PANTHER" id="PTHR30024">
    <property type="entry name" value="ALIPHATIC SULFONATES-BINDING PROTEIN-RELATED"/>
    <property type="match status" value="1"/>
</dbReference>
<evidence type="ECO:0000313" key="5">
    <source>
        <dbReference type="Proteomes" id="UP001279642"/>
    </source>
</evidence>
<evidence type="ECO:0000313" key="4">
    <source>
        <dbReference type="EMBL" id="MDY0884866.1"/>
    </source>
</evidence>
<comment type="caution">
    <text evidence="4">The sequence shown here is derived from an EMBL/GenBank/DDBJ whole genome shotgun (WGS) entry which is preliminary data.</text>
</comment>
<evidence type="ECO:0000256" key="2">
    <source>
        <dbReference type="ARBA" id="ARBA00010742"/>
    </source>
</evidence>
<keyword evidence="3" id="KW-0732">Signal</keyword>
<dbReference type="SUPFAM" id="SSF53850">
    <property type="entry name" value="Periplasmic binding protein-like II"/>
    <property type="match status" value="1"/>
</dbReference>
<comment type="similarity">
    <text evidence="2">Belongs to the bacterial solute-binding protein SsuA/TauA family.</text>
</comment>
<reference evidence="4 5" key="1">
    <citation type="journal article" date="2016" name="Antonie Van Leeuwenhoek">
        <title>Dongia soli sp. nov., isolated from soil from Dokdo, Korea.</title>
        <authorList>
            <person name="Kim D.U."/>
            <person name="Lee H."/>
            <person name="Kim H."/>
            <person name="Kim S.G."/>
            <person name="Ka J.O."/>
        </authorList>
    </citation>
    <scope>NUCLEOTIDE SEQUENCE [LARGE SCALE GENOMIC DNA]</scope>
    <source>
        <strain evidence="4 5">D78</strain>
    </source>
</reference>
<comment type="subcellular location">
    <subcellularLocation>
        <location evidence="1">Periplasm</location>
    </subcellularLocation>
</comment>
<dbReference type="PANTHER" id="PTHR30024:SF47">
    <property type="entry name" value="TAURINE-BINDING PERIPLASMIC PROTEIN"/>
    <property type="match status" value="1"/>
</dbReference>
<dbReference type="Gene3D" id="3.40.190.10">
    <property type="entry name" value="Periplasmic binding protein-like II"/>
    <property type="match status" value="2"/>
</dbReference>
<protein>
    <submittedName>
        <fullName evidence="4">ABC transporter substrate-binding protein</fullName>
    </submittedName>
</protein>
<dbReference type="RefSeq" id="WP_320509939.1">
    <property type="nucleotide sequence ID" value="NZ_JAXCLW010000006.1"/>
</dbReference>
<sequence length="364" mass="39251">MFAKMKAAAAAAAVLSGVMLSGIGVFGLSAGAALAKETIKVGICVSWPGYSFYQVVKEKNLAPDYDIQQTIFEDPVGGHSALAAGQIDVFYCTNDYSPIAVEQNTDEVNVTYTSPSYGVDQIALAPKTEPKDLKGKKIAAPQAYIGQLLMGVWLDSQGIKTNDVQWVNLNADEAIGPMISGDLAAAYVYEPWLSKLIAAQPGARSVTNTADPEILKTGIFMDVIYMNKSFIAKNRKAALDMLKAHFLAVQAWHDDTAGVNQIFADYLKWPIEDVQGVIGTNGKFLKGGVYVFDFDEAARVCGVLDGDAPLGLKNGAAYDAMALINSWWQKLGLMKTTIDPKKAMDCTLMADLVKAGFRQSIKEH</sequence>
<keyword evidence="5" id="KW-1185">Reference proteome</keyword>
<proteinExistence type="inferred from homology"/>
<name>A0ABU5EET8_9PROT</name>
<evidence type="ECO:0000256" key="3">
    <source>
        <dbReference type="ARBA" id="ARBA00022729"/>
    </source>
</evidence>
<dbReference type="Pfam" id="PF13379">
    <property type="entry name" value="NMT1_2"/>
    <property type="match status" value="1"/>
</dbReference>
<accession>A0ABU5EET8</accession>
<gene>
    <name evidence="4" type="ORF">SMD27_18625</name>
</gene>
<evidence type="ECO:0000256" key="1">
    <source>
        <dbReference type="ARBA" id="ARBA00004418"/>
    </source>
</evidence>
<dbReference type="EMBL" id="JAXCLW010000006">
    <property type="protein sequence ID" value="MDY0884866.1"/>
    <property type="molecule type" value="Genomic_DNA"/>
</dbReference>
<organism evidence="4 5">
    <name type="scientific">Dongia soli</name>
    <dbReference type="NCBI Taxonomy" id="600628"/>
    <lineage>
        <taxon>Bacteria</taxon>
        <taxon>Pseudomonadati</taxon>
        <taxon>Pseudomonadota</taxon>
        <taxon>Alphaproteobacteria</taxon>
        <taxon>Rhodospirillales</taxon>
        <taxon>Dongiaceae</taxon>
        <taxon>Dongia</taxon>
    </lineage>
</organism>
<dbReference type="Proteomes" id="UP001279642">
    <property type="component" value="Unassembled WGS sequence"/>
</dbReference>